<dbReference type="InterPro" id="IPR023997">
    <property type="entry name" value="TonB-dep_OMP_SusC/RagA_CS"/>
</dbReference>
<keyword evidence="3 8" id="KW-1134">Transmembrane beta strand</keyword>
<dbReference type="FunFam" id="2.170.130.10:FF:000008">
    <property type="entry name" value="SusC/RagA family TonB-linked outer membrane protein"/>
    <property type="match status" value="1"/>
</dbReference>
<keyword evidence="5 9" id="KW-0798">TonB box</keyword>
<evidence type="ECO:0000256" key="5">
    <source>
        <dbReference type="ARBA" id="ARBA00023077"/>
    </source>
</evidence>
<keyword evidence="6 8" id="KW-0472">Membrane</keyword>
<dbReference type="NCBIfam" id="TIGR04057">
    <property type="entry name" value="SusC_RagA_signa"/>
    <property type="match status" value="1"/>
</dbReference>
<dbReference type="Pfam" id="PF07715">
    <property type="entry name" value="Plug"/>
    <property type="match status" value="1"/>
</dbReference>
<evidence type="ECO:0000256" key="7">
    <source>
        <dbReference type="ARBA" id="ARBA00023237"/>
    </source>
</evidence>
<gene>
    <name evidence="13" type="ORF">P0Y53_08030</name>
</gene>
<comment type="similarity">
    <text evidence="8 9">Belongs to the TonB-dependent receptor family.</text>
</comment>
<organism evidence="13 14">
    <name type="scientific">Candidatus Pseudobacter hemicellulosilyticus</name>
    <dbReference type="NCBI Taxonomy" id="3121375"/>
    <lineage>
        <taxon>Bacteria</taxon>
        <taxon>Pseudomonadati</taxon>
        <taxon>Bacteroidota</taxon>
        <taxon>Chitinophagia</taxon>
        <taxon>Chitinophagales</taxon>
        <taxon>Chitinophagaceae</taxon>
        <taxon>Pseudobacter</taxon>
    </lineage>
</organism>
<keyword evidence="10" id="KW-0732">Signal</keyword>
<evidence type="ECO:0000256" key="8">
    <source>
        <dbReference type="PROSITE-ProRule" id="PRU01360"/>
    </source>
</evidence>
<evidence type="ECO:0000313" key="14">
    <source>
        <dbReference type="Proteomes" id="UP001220610"/>
    </source>
</evidence>
<protein>
    <submittedName>
        <fullName evidence="13">TonB-dependent receptor</fullName>
    </submittedName>
</protein>
<evidence type="ECO:0000256" key="2">
    <source>
        <dbReference type="ARBA" id="ARBA00022448"/>
    </source>
</evidence>
<keyword evidence="4 8" id="KW-0812">Transmembrane</keyword>
<evidence type="ECO:0000256" key="3">
    <source>
        <dbReference type="ARBA" id="ARBA00022452"/>
    </source>
</evidence>
<accession>A0AAJ6BIM4</accession>
<dbReference type="EMBL" id="CP119311">
    <property type="protein sequence ID" value="WEK37447.1"/>
    <property type="molecule type" value="Genomic_DNA"/>
</dbReference>
<evidence type="ECO:0000259" key="11">
    <source>
        <dbReference type="Pfam" id="PF00593"/>
    </source>
</evidence>
<keyword evidence="13" id="KW-0675">Receptor</keyword>
<dbReference type="InterPro" id="IPR000531">
    <property type="entry name" value="Beta-barrel_TonB"/>
</dbReference>
<dbReference type="Gene3D" id="2.170.130.10">
    <property type="entry name" value="TonB-dependent receptor, plug domain"/>
    <property type="match status" value="1"/>
</dbReference>
<dbReference type="InterPro" id="IPR036942">
    <property type="entry name" value="Beta-barrel_TonB_sf"/>
</dbReference>
<evidence type="ECO:0000256" key="9">
    <source>
        <dbReference type="RuleBase" id="RU003357"/>
    </source>
</evidence>
<dbReference type="InterPro" id="IPR037066">
    <property type="entry name" value="Plug_dom_sf"/>
</dbReference>
<dbReference type="InterPro" id="IPR039426">
    <property type="entry name" value="TonB-dep_rcpt-like"/>
</dbReference>
<evidence type="ECO:0000259" key="12">
    <source>
        <dbReference type="Pfam" id="PF07715"/>
    </source>
</evidence>
<sequence>MKNVRMIALKKWLLLSLTFVAALAVQAQLKTVTGKVTDAKTKEALAGVTLKVKNTLRMASTDENGNFSISIDDANAIITFTYVNYLSKDVNAAGKTTLDVTLDLAESTLTDVVVIGYGTVKKSDVTGAVVSLKAKDLNPGANMNVEQALLGRASGVQVYQKSGEPGSAMSVKIRGASSITAGNDPLYVIDGMPVNNIAPVSGLGAGFVGAPNPRNPLNSLNPSDIESIEILKDASATAIYGSRGSNGVVMITTKRGSSGMLKINYNASYGVQKVANSLDMLTGDQYKEVLNAIIDAGGGSAGERVTNESANVDWQKQLYQTANVHSHDLSLSGGKDNTKFYASLGYFNQEGVLLNSGVKRYTARLNLENSVAKKYAFNMSVNTSYIRDQFNSVGIGVNENASSLYSAINYDPTYPVFAADGKYYPSPFLTPALDHPLAMINGHRANMDGFRTFGTISGEYFLMPSLSVKVKGAGDVNISQRNTWIDPSTIAGSGTGGIASIATGNVNYYMAEATMNYSNSWGKDHSLNAVMGLTYDHFASNSFNGNGRGYALPDLEYNAIGSGNSALNVIGSGRASTKIVSYLGRANYTFKDRYLFTVSFRADGSSRFGANNRFGYFPSGAFAWKMHQEEFMEGFDFIDELKPRISYGVIGNQNIGNYLYFTTFGKGGEAIFNGVRNPSIAPTRSANPDLKWEAAHQADVGLDFSLFRRRVTGSIEYYMRKTSDLLLALPTPLSTGFGSQTRNIGSMRNSGIDLHLAGDVIRNQQLTWNLGVVLSTVKNEVRSLGPLDQIITGAAGDVGSVSIIRPGESLGSYYGWQVLGVWQKGDDFSQAPTGVKPGDMKYLDVNGDKMINADDRVVLGKSIPDYTYGITNSVDYKGFNLSIFIEGSQGGKLLNNAAIESYFPTAFRRNKLAEPYLNRWTETNPTNDYPSFVNPSSQGQQRVNSKTVEDASYIRLQSVRLSYNVPVKTKFIRSLQAYVTGQNLVTITNYTGSDPAANSLGEDILKIDYSSYPMTRTIQFGINVQF</sequence>
<dbReference type="InterPro" id="IPR023996">
    <property type="entry name" value="TonB-dep_OMP_SusC/RagA"/>
</dbReference>
<dbReference type="AlphaFoldDB" id="A0AAJ6BIM4"/>
<feature type="domain" description="TonB-dependent receptor plug" evidence="12">
    <location>
        <begin position="122"/>
        <end position="248"/>
    </location>
</feature>
<feature type="signal peptide" evidence="10">
    <location>
        <begin position="1"/>
        <end position="27"/>
    </location>
</feature>
<dbReference type="Gene3D" id="2.40.170.20">
    <property type="entry name" value="TonB-dependent receptor, beta-barrel domain"/>
    <property type="match status" value="1"/>
</dbReference>
<evidence type="ECO:0000256" key="4">
    <source>
        <dbReference type="ARBA" id="ARBA00022692"/>
    </source>
</evidence>
<dbReference type="GO" id="GO:0009279">
    <property type="term" value="C:cell outer membrane"/>
    <property type="evidence" value="ECO:0007669"/>
    <property type="project" value="UniProtKB-SubCell"/>
</dbReference>
<keyword evidence="7 8" id="KW-0998">Cell outer membrane</keyword>
<proteinExistence type="inferred from homology"/>
<dbReference type="SUPFAM" id="SSF49464">
    <property type="entry name" value="Carboxypeptidase regulatory domain-like"/>
    <property type="match status" value="1"/>
</dbReference>
<evidence type="ECO:0000256" key="10">
    <source>
        <dbReference type="SAM" id="SignalP"/>
    </source>
</evidence>
<dbReference type="InterPro" id="IPR008969">
    <property type="entry name" value="CarboxyPept-like_regulatory"/>
</dbReference>
<dbReference type="Gene3D" id="2.60.40.1120">
    <property type="entry name" value="Carboxypeptidase-like, regulatory domain"/>
    <property type="match status" value="1"/>
</dbReference>
<dbReference type="Pfam" id="PF00593">
    <property type="entry name" value="TonB_dep_Rec_b-barrel"/>
    <property type="match status" value="1"/>
</dbReference>
<feature type="chain" id="PRO_5042559811" evidence="10">
    <location>
        <begin position="28"/>
        <end position="1026"/>
    </location>
</feature>
<evidence type="ECO:0000256" key="1">
    <source>
        <dbReference type="ARBA" id="ARBA00004571"/>
    </source>
</evidence>
<evidence type="ECO:0000313" key="13">
    <source>
        <dbReference type="EMBL" id="WEK37447.1"/>
    </source>
</evidence>
<dbReference type="NCBIfam" id="TIGR04056">
    <property type="entry name" value="OMP_RagA_SusC"/>
    <property type="match status" value="1"/>
</dbReference>
<name>A0AAJ6BIM4_9BACT</name>
<dbReference type="Proteomes" id="UP001220610">
    <property type="component" value="Chromosome"/>
</dbReference>
<dbReference type="Pfam" id="PF13715">
    <property type="entry name" value="CarbopepD_reg_2"/>
    <property type="match status" value="1"/>
</dbReference>
<feature type="domain" description="TonB-dependent receptor-like beta-barrel" evidence="11">
    <location>
        <begin position="494"/>
        <end position="983"/>
    </location>
</feature>
<evidence type="ECO:0000256" key="6">
    <source>
        <dbReference type="ARBA" id="ARBA00023136"/>
    </source>
</evidence>
<keyword evidence="2 8" id="KW-0813">Transport</keyword>
<dbReference type="InterPro" id="IPR012910">
    <property type="entry name" value="Plug_dom"/>
</dbReference>
<dbReference type="PROSITE" id="PS52016">
    <property type="entry name" value="TONB_DEPENDENT_REC_3"/>
    <property type="match status" value="1"/>
</dbReference>
<comment type="subcellular location">
    <subcellularLocation>
        <location evidence="1 8">Cell outer membrane</location>
        <topology evidence="1 8">Multi-pass membrane protein</topology>
    </subcellularLocation>
</comment>
<dbReference type="SUPFAM" id="SSF56935">
    <property type="entry name" value="Porins"/>
    <property type="match status" value="1"/>
</dbReference>
<reference evidence="13" key="1">
    <citation type="submission" date="2023-03" db="EMBL/GenBank/DDBJ databases">
        <title>Andean soil-derived lignocellulolytic bacterial consortium as a source of novel taxa and putative plastic-active enzymes.</title>
        <authorList>
            <person name="Diaz-Garcia L."/>
            <person name="Chuvochina M."/>
            <person name="Feuerriegel G."/>
            <person name="Bunk B."/>
            <person name="Sproer C."/>
            <person name="Streit W.R."/>
            <person name="Rodriguez L.M."/>
            <person name="Overmann J."/>
            <person name="Jimenez D.J."/>
        </authorList>
    </citation>
    <scope>NUCLEOTIDE SEQUENCE</scope>
    <source>
        <strain evidence="13">MAG 7</strain>
    </source>
</reference>